<sequence>MDPIVKVFTSAIAKLEKSEKFSEVFNVCRTIDALDNDHFAKHAENDNYSAILNPSAKKLTLLLIKYFKVCKTLSQQKIILKALLKPALCMNYFHVECLFVEYEEQMSGLGAELLRNYMWIHNDEFIRKFGLTYPNHFNFHDSFVESSLAYKKDTKYFEVAIENNIAAYGTSMQVKLHHSFKNKLLKMQINQFKSNMSGSEFDNDEVGDNSDGHYNIVILSNLENLHQNVRPLILRLFKEVMKKYDSKNSSDNKMMETIIKLPWTDRNKYSLLSIIISNDAAPLLTNKYFVKNNLLNGLFVALSFDYLVATSALLVKAVYKHEFFQDSLIKILAKYLWIGQDNEVNNIIKYWFNVIDQPFISKLYDFMSNDGKFLNIPTTSSKFYRLLVLRNAFKDNMKDPELDERIFKFALDIKEKPLKTEIFQIMINKVCTETDEDLQTSNISAFQHFIRSNMEDSQFVDHMMRKFPKFFKFLADKKPRKVEFHKRIFRIIKEDIFDHGMSVGTKESKLFSLKLFDVMTKEYFTNRKGSFEFIRYLEINKIWNIFSLTTIDSLIAFVSDDDINISGIAFNILVENVMKPFPKEAITNVIVERVHLLCPNELSDPMLNSFGCLLRLEICLINTNSLVLLFRHNALLEEHIICRLNCKKSYDCCIDCFNLENRKVIFVLDSINHLFTRGKLDIEQPYINLTMAYVDKLTSFLFDQLVEFPNLSKVKLCFISDILKSCSEVSLTASLLLKEQPDNCAIKYLFELNIQILTKISNKDAIKSASKAIGKATKIVSRKFLNFCNRKCPEAVELQEQLVVLKQYIDCGKHATSEDIDANRGLIILANSIITNHPPFLKFFMEIIIDMVEIKNAYDQLKVRFYDKTKPIQLHLLAELINDGNITEEMIPYYNFILLALFERFKNSEKSKVMTNVLIQIIDAIIPKISNQKKYNPSGHLKVLKYEPKSVTVYEFYVKFTGSLRVAYYDLCHEKTLNNTIYVVKLLELFSNFEWRNIFEYWSEMGLLCDKFEELMAHNEEEVRMLAGKCYAMWQEVDMKMLATIKELLKNIFDPDKQRVHSTINCVKIMIDRYESCVKFIDNDFDIKEFKILCQKIIRDEFTKKSTFVGATNFFIRYHILNFLMFLDFTFSDLIVQSLMIENNLESHFGYPMWKEEVKAIQMKTENSL</sequence>
<dbReference type="OrthoDB" id="6614653at2759"/>
<dbReference type="SUPFAM" id="SSF48371">
    <property type="entry name" value="ARM repeat"/>
    <property type="match status" value="1"/>
</dbReference>
<dbReference type="EMBL" id="CVRI01000043">
    <property type="protein sequence ID" value="CRK96249.1"/>
    <property type="molecule type" value="Genomic_DNA"/>
</dbReference>
<evidence type="ECO:0000313" key="1">
    <source>
        <dbReference type="EMBL" id="CRK96249.1"/>
    </source>
</evidence>
<dbReference type="AlphaFoldDB" id="A0A1J1ICT1"/>
<dbReference type="Proteomes" id="UP000183832">
    <property type="component" value="Unassembled WGS sequence"/>
</dbReference>
<protein>
    <submittedName>
        <fullName evidence="1">CLUMA_CG009676, isoform A</fullName>
    </submittedName>
</protein>
<dbReference type="InterPro" id="IPR016024">
    <property type="entry name" value="ARM-type_fold"/>
</dbReference>
<organism evidence="1 2">
    <name type="scientific">Clunio marinus</name>
    <dbReference type="NCBI Taxonomy" id="568069"/>
    <lineage>
        <taxon>Eukaryota</taxon>
        <taxon>Metazoa</taxon>
        <taxon>Ecdysozoa</taxon>
        <taxon>Arthropoda</taxon>
        <taxon>Hexapoda</taxon>
        <taxon>Insecta</taxon>
        <taxon>Pterygota</taxon>
        <taxon>Neoptera</taxon>
        <taxon>Endopterygota</taxon>
        <taxon>Diptera</taxon>
        <taxon>Nematocera</taxon>
        <taxon>Chironomoidea</taxon>
        <taxon>Chironomidae</taxon>
        <taxon>Clunio</taxon>
    </lineage>
</organism>
<reference evidence="1 2" key="1">
    <citation type="submission" date="2015-04" db="EMBL/GenBank/DDBJ databases">
        <authorList>
            <person name="Syromyatnikov M.Y."/>
            <person name="Popov V.N."/>
        </authorList>
    </citation>
    <scope>NUCLEOTIDE SEQUENCE [LARGE SCALE GENOMIC DNA]</scope>
</reference>
<name>A0A1J1ICT1_9DIPT</name>
<gene>
    <name evidence="1" type="ORF">CLUMA_CG009676</name>
</gene>
<keyword evidence="2" id="KW-1185">Reference proteome</keyword>
<evidence type="ECO:0000313" key="2">
    <source>
        <dbReference type="Proteomes" id="UP000183832"/>
    </source>
</evidence>
<proteinExistence type="predicted"/>
<accession>A0A1J1ICT1</accession>
<dbReference type="STRING" id="568069.A0A1J1ICT1"/>